<dbReference type="CDD" id="cd07043">
    <property type="entry name" value="STAS_anti-anti-sigma_factors"/>
    <property type="match status" value="1"/>
</dbReference>
<dbReference type="RefSeq" id="WP_115693330.1">
    <property type="nucleotide sequence ID" value="NZ_CP031417.1"/>
</dbReference>
<gene>
    <name evidence="4" type="ORF">DW352_21965</name>
</gene>
<dbReference type="InterPro" id="IPR003658">
    <property type="entry name" value="Anti-sigma_ant"/>
</dbReference>
<evidence type="ECO:0000256" key="2">
    <source>
        <dbReference type="RuleBase" id="RU003749"/>
    </source>
</evidence>
<dbReference type="SUPFAM" id="SSF52091">
    <property type="entry name" value="SpoIIaa-like"/>
    <property type="match status" value="1"/>
</dbReference>
<dbReference type="OrthoDB" id="280847at2"/>
<dbReference type="Proteomes" id="UP000254889">
    <property type="component" value="Chromosome"/>
</dbReference>
<dbReference type="Pfam" id="PF01740">
    <property type="entry name" value="STAS"/>
    <property type="match status" value="1"/>
</dbReference>
<keyword evidence="5" id="KW-1185">Reference proteome</keyword>
<dbReference type="Gene3D" id="3.30.750.24">
    <property type="entry name" value="STAS domain"/>
    <property type="match status" value="1"/>
</dbReference>
<dbReference type="KEGG" id="ptaw:DW352_21965"/>
<sequence length="112" mass="11851">MELEEERVGDAFVVTARGRLDGASSSIFADRISGLMTNQKPKILIDFTGVDFVTSAGLRAVLILLKKVKAADGSFALCGVQNSVREVLDISGFTAMINIHPARSDGIAALSP</sequence>
<feature type="domain" description="STAS" evidence="3">
    <location>
        <begin position="1"/>
        <end position="110"/>
    </location>
</feature>
<dbReference type="PANTHER" id="PTHR33495">
    <property type="entry name" value="ANTI-SIGMA FACTOR ANTAGONIST TM_1081-RELATED-RELATED"/>
    <property type="match status" value="1"/>
</dbReference>
<reference evidence="4 5" key="1">
    <citation type="submission" date="2018-07" db="EMBL/GenBank/DDBJ databases">
        <authorList>
            <person name="Quirk P.G."/>
            <person name="Krulwich T.A."/>
        </authorList>
    </citation>
    <scope>NUCLEOTIDE SEQUENCE [LARGE SCALE GENOMIC DNA]</scope>
    <source>
        <strain evidence="4 5">CC-BB4</strain>
    </source>
</reference>
<protein>
    <recommendedName>
        <fullName evidence="2">Anti-sigma factor antagonist</fullName>
    </recommendedName>
</protein>
<dbReference type="NCBIfam" id="TIGR00377">
    <property type="entry name" value="ant_ant_sig"/>
    <property type="match status" value="1"/>
</dbReference>
<accession>A0A346A1A4</accession>
<evidence type="ECO:0000313" key="5">
    <source>
        <dbReference type="Proteomes" id="UP000254889"/>
    </source>
</evidence>
<evidence type="ECO:0000313" key="4">
    <source>
        <dbReference type="EMBL" id="AXK82951.1"/>
    </source>
</evidence>
<evidence type="ECO:0000259" key="3">
    <source>
        <dbReference type="PROSITE" id="PS50801"/>
    </source>
</evidence>
<dbReference type="EMBL" id="CP031417">
    <property type="protein sequence ID" value="AXK82951.1"/>
    <property type="molecule type" value="Genomic_DNA"/>
</dbReference>
<proteinExistence type="inferred from homology"/>
<dbReference type="InterPro" id="IPR002645">
    <property type="entry name" value="STAS_dom"/>
</dbReference>
<dbReference type="GO" id="GO:0043856">
    <property type="term" value="F:anti-sigma factor antagonist activity"/>
    <property type="evidence" value="ECO:0007669"/>
    <property type="project" value="InterPro"/>
</dbReference>
<evidence type="ECO:0000256" key="1">
    <source>
        <dbReference type="ARBA" id="ARBA00009013"/>
    </source>
</evidence>
<organism evidence="4 5">
    <name type="scientific">Pseudolabrys taiwanensis</name>
    <dbReference type="NCBI Taxonomy" id="331696"/>
    <lineage>
        <taxon>Bacteria</taxon>
        <taxon>Pseudomonadati</taxon>
        <taxon>Pseudomonadota</taxon>
        <taxon>Alphaproteobacteria</taxon>
        <taxon>Hyphomicrobiales</taxon>
        <taxon>Xanthobacteraceae</taxon>
        <taxon>Pseudolabrys</taxon>
    </lineage>
</organism>
<dbReference type="AlphaFoldDB" id="A0A346A1A4"/>
<name>A0A346A1A4_9HYPH</name>
<dbReference type="PROSITE" id="PS50801">
    <property type="entry name" value="STAS"/>
    <property type="match status" value="1"/>
</dbReference>
<comment type="similarity">
    <text evidence="1 2">Belongs to the anti-sigma-factor antagonist family.</text>
</comment>
<dbReference type="InterPro" id="IPR036513">
    <property type="entry name" value="STAS_dom_sf"/>
</dbReference>